<evidence type="ECO:0000313" key="2">
    <source>
        <dbReference type="EMBL" id="EJK74476.1"/>
    </source>
</evidence>
<comment type="caution">
    <text evidence="2">The sequence shown here is derived from an EMBL/GenBank/DDBJ whole genome shotgun (WGS) entry which is preliminary data.</text>
</comment>
<dbReference type="AlphaFoldDB" id="K0TKB8"/>
<dbReference type="OrthoDB" id="192440at2759"/>
<proteinExistence type="predicted"/>
<dbReference type="OMA" id="FIDYSEC"/>
<keyword evidence="3" id="KW-1185">Reference proteome</keyword>
<protein>
    <submittedName>
        <fullName evidence="2">Uncharacterized protein</fullName>
    </submittedName>
</protein>
<feature type="region of interest" description="Disordered" evidence="1">
    <location>
        <begin position="296"/>
        <end position="318"/>
    </location>
</feature>
<dbReference type="eggNOG" id="ENOG502QY7U">
    <property type="taxonomic scope" value="Eukaryota"/>
</dbReference>
<evidence type="ECO:0000313" key="3">
    <source>
        <dbReference type="Proteomes" id="UP000266841"/>
    </source>
</evidence>
<accession>K0TKB8</accession>
<sequence>MSKIKPNDDDTETVFEPLLETESSLYVFLAEPAITTITFFKDADVEKSRKWLRERVSAICRANPWLAGRLVRKKNLHKNVLLALPKQVQDQDIDALLGSDNDGVKSLEDISTETPYSTVCAKLSKSNTVVGPGYKLVGKDKRIAMFTLAKAADGQVALIVSMTHAVWLMDIPTTRCVDDHDSFSAVYSRRDKVGLDSYAHMFLVNNKSMVFRGNVTLDARYIDEEKIRKWKEREAGNNSGNVDYISTNDILTSTFAQSVGADVLLMAINLRNRVENTCSNDAGNYSLVVLHDSQSSKRPSDIRSSLNSGPPFKRKGGSSLPGFLSTVKAQCSLITNWAFSTFNADIELPTCSEGAVSPIELHLPVYYPKSIAFPISIIFKAKAGRLGMIYGGRPKVINAVKANAPLKDQISSNMFR</sequence>
<dbReference type="EMBL" id="AGNL01003628">
    <property type="protein sequence ID" value="EJK74476.1"/>
    <property type="molecule type" value="Genomic_DNA"/>
</dbReference>
<organism evidence="2 3">
    <name type="scientific">Thalassiosira oceanica</name>
    <name type="common">Marine diatom</name>
    <dbReference type="NCBI Taxonomy" id="159749"/>
    <lineage>
        <taxon>Eukaryota</taxon>
        <taxon>Sar</taxon>
        <taxon>Stramenopiles</taxon>
        <taxon>Ochrophyta</taxon>
        <taxon>Bacillariophyta</taxon>
        <taxon>Coscinodiscophyceae</taxon>
        <taxon>Thalassiosirophycidae</taxon>
        <taxon>Thalassiosirales</taxon>
        <taxon>Thalassiosiraceae</taxon>
        <taxon>Thalassiosira</taxon>
    </lineage>
</organism>
<name>K0TKB8_THAOC</name>
<evidence type="ECO:0000256" key="1">
    <source>
        <dbReference type="SAM" id="MobiDB-lite"/>
    </source>
</evidence>
<gene>
    <name evidence="2" type="ORF">THAOC_03843</name>
</gene>
<dbReference type="Proteomes" id="UP000266841">
    <property type="component" value="Unassembled WGS sequence"/>
</dbReference>
<reference evidence="2 3" key="1">
    <citation type="journal article" date="2012" name="Genome Biol.">
        <title>Genome and low-iron response of an oceanic diatom adapted to chronic iron limitation.</title>
        <authorList>
            <person name="Lommer M."/>
            <person name="Specht M."/>
            <person name="Roy A.S."/>
            <person name="Kraemer L."/>
            <person name="Andreson R."/>
            <person name="Gutowska M.A."/>
            <person name="Wolf J."/>
            <person name="Bergner S.V."/>
            <person name="Schilhabel M.B."/>
            <person name="Klostermeier U.C."/>
            <person name="Beiko R.G."/>
            <person name="Rosenstiel P."/>
            <person name="Hippler M."/>
            <person name="Laroche J."/>
        </authorList>
    </citation>
    <scope>NUCLEOTIDE SEQUENCE [LARGE SCALE GENOMIC DNA]</scope>
    <source>
        <strain evidence="2 3">CCMP1005</strain>
    </source>
</reference>